<dbReference type="InterPro" id="IPR036866">
    <property type="entry name" value="RibonucZ/Hydroxyglut_hydro"/>
</dbReference>
<name>A0A7J4TM45_9EURY</name>
<keyword evidence="2" id="KW-0378">Hydrolase</keyword>
<dbReference type="Proteomes" id="UP000586031">
    <property type="component" value="Unassembled WGS sequence"/>
</dbReference>
<comment type="caution">
    <text evidence="2">The sequence shown here is derived from an EMBL/GenBank/DDBJ whole genome shotgun (WGS) entry which is preliminary data.</text>
</comment>
<dbReference type="EMBL" id="DUHE01000200">
    <property type="protein sequence ID" value="HII84593.1"/>
    <property type="molecule type" value="Genomic_DNA"/>
</dbReference>
<feature type="domain" description="Metallo-beta-lactamase" evidence="1">
    <location>
        <begin position="15"/>
        <end position="195"/>
    </location>
</feature>
<gene>
    <name evidence="2" type="ORF">HA271_07120</name>
</gene>
<dbReference type="AlphaFoldDB" id="A0A7J4TM45"/>
<reference evidence="3" key="1">
    <citation type="journal article" date="2020" name="bioRxiv">
        <title>A rank-normalized archaeal taxonomy based on genome phylogeny resolves widespread incomplete and uneven classifications.</title>
        <authorList>
            <person name="Rinke C."/>
            <person name="Chuvochina M."/>
            <person name="Mussig A.J."/>
            <person name="Chaumeil P.-A."/>
            <person name="Waite D.W."/>
            <person name="Whitman W.B."/>
            <person name="Parks D.H."/>
            <person name="Hugenholtz P."/>
        </authorList>
    </citation>
    <scope>NUCLEOTIDE SEQUENCE [LARGE SCALE GENOMIC DNA]</scope>
</reference>
<protein>
    <submittedName>
        <fullName evidence="2">MBL fold metallo-hydrolase</fullName>
    </submittedName>
</protein>
<dbReference type="InterPro" id="IPR001279">
    <property type="entry name" value="Metallo-B-lactamas"/>
</dbReference>
<dbReference type="GO" id="GO:0016787">
    <property type="term" value="F:hydrolase activity"/>
    <property type="evidence" value="ECO:0007669"/>
    <property type="project" value="UniProtKB-KW"/>
</dbReference>
<dbReference type="Gene3D" id="3.60.15.10">
    <property type="entry name" value="Ribonuclease Z/Hydroxyacylglutathione hydrolase-like"/>
    <property type="match status" value="1"/>
</dbReference>
<dbReference type="Pfam" id="PF00753">
    <property type="entry name" value="Lactamase_B"/>
    <property type="match status" value="1"/>
</dbReference>
<evidence type="ECO:0000313" key="2">
    <source>
        <dbReference type="EMBL" id="HII84593.1"/>
    </source>
</evidence>
<dbReference type="PANTHER" id="PTHR42951">
    <property type="entry name" value="METALLO-BETA-LACTAMASE DOMAIN-CONTAINING"/>
    <property type="match status" value="1"/>
</dbReference>
<proteinExistence type="predicted"/>
<evidence type="ECO:0000313" key="3">
    <source>
        <dbReference type="Proteomes" id="UP000586031"/>
    </source>
</evidence>
<sequence length="208" mass="22975">MRVTDDVYALDSTRGNYAYLITGQENVLVDTGRPGQGKGILNDLKAIGIKPEDIKHILITHHDVDHVGSLAFLEESTGAKIWASSEDIPYIYGKKSRPGIKRLVSVIMPIKKPEKIVPYPENGMIGDIKVIPTPGHTPGHVSLLFRDVLLVGDLCKTSHGKISPMSSLMNWDDGILKDSINKINDYDFKWVCPAHGEPLQVNKVLIID</sequence>
<accession>A0A7J4TM45</accession>
<dbReference type="CDD" id="cd07721">
    <property type="entry name" value="yflN-like_MBL-fold"/>
    <property type="match status" value="1"/>
</dbReference>
<dbReference type="SMART" id="SM00849">
    <property type="entry name" value="Lactamase_B"/>
    <property type="match status" value="1"/>
</dbReference>
<dbReference type="InterPro" id="IPR050855">
    <property type="entry name" value="NDM-1-like"/>
</dbReference>
<dbReference type="SUPFAM" id="SSF56281">
    <property type="entry name" value="Metallo-hydrolase/oxidoreductase"/>
    <property type="match status" value="1"/>
</dbReference>
<organism evidence="2 3">
    <name type="scientific">Methanobacterium subterraneum</name>
    <dbReference type="NCBI Taxonomy" id="59277"/>
    <lineage>
        <taxon>Archaea</taxon>
        <taxon>Methanobacteriati</taxon>
        <taxon>Methanobacteriota</taxon>
        <taxon>Methanomada group</taxon>
        <taxon>Methanobacteria</taxon>
        <taxon>Methanobacteriales</taxon>
        <taxon>Methanobacteriaceae</taxon>
        <taxon>Methanobacterium</taxon>
    </lineage>
</organism>
<evidence type="ECO:0000259" key="1">
    <source>
        <dbReference type="SMART" id="SM00849"/>
    </source>
</evidence>